<comment type="caution">
    <text evidence="2">The sequence shown here is derived from an EMBL/GenBank/DDBJ whole genome shotgun (WGS) entry which is preliminary data.</text>
</comment>
<dbReference type="AlphaFoldDB" id="A0A645EUG7"/>
<accession>A0A645EUG7</accession>
<evidence type="ECO:0000256" key="1">
    <source>
        <dbReference type="SAM" id="MobiDB-lite"/>
    </source>
</evidence>
<organism evidence="2">
    <name type="scientific">bioreactor metagenome</name>
    <dbReference type="NCBI Taxonomy" id="1076179"/>
    <lineage>
        <taxon>unclassified sequences</taxon>
        <taxon>metagenomes</taxon>
        <taxon>ecological metagenomes</taxon>
    </lineage>
</organism>
<sequence>MAQSKLPQTPGGQVQADRQNDVDADQDQDAVIIAVDHAGLT</sequence>
<feature type="compositionally biased region" description="Polar residues" evidence="1">
    <location>
        <begin position="1"/>
        <end position="12"/>
    </location>
</feature>
<reference evidence="2" key="1">
    <citation type="submission" date="2019-08" db="EMBL/GenBank/DDBJ databases">
        <authorList>
            <person name="Kucharzyk K."/>
            <person name="Murdoch R.W."/>
            <person name="Higgins S."/>
            <person name="Loffler F."/>
        </authorList>
    </citation>
    <scope>NUCLEOTIDE SEQUENCE</scope>
</reference>
<evidence type="ECO:0000313" key="2">
    <source>
        <dbReference type="EMBL" id="MPN05497.1"/>
    </source>
</evidence>
<feature type="region of interest" description="Disordered" evidence="1">
    <location>
        <begin position="1"/>
        <end position="29"/>
    </location>
</feature>
<proteinExistence type="predicted"/>
<name>A0A645EUG7_9ZZZZ</name>
<protein>
    <submittedName>
        <fullName evidence="2">Uncharacterized protein</fullName>
    </submittedName>
</protein>
<gene>
    <name evidence="2" type="ORF">SDC9_152748</name>
</gene>
<dbReference type="EMBL" id="VSSQ01051397">
    <property type="protein sequence ID" value="MPN05497.1"/>
    <property type="molecule type" value="Genomic_DNA"/>
</dbReference>